<dbReference type="InterPro" id="IPR000515">
    <property type="entry name" value="MetI-like"/>
</dbReference>
<dbReference type="GO" id="GO:0043190">
    <property type="term" value="C:ATP-binding cassette (ABC) transporter complex"/>
    <property type="evidence" value="ECO:0007669"/>
    <property type="project" value="TreeGrafter"/>
</dbReference>
<feature type="domain" description="ABC transmembrane type-1" evidence="10">
    <location>
        <begin position="329"/>
        <end position="385"/>
    </location>
</feature>
<feature type="transmembrane region" description="Helical" evidence="9">
    <location>
        <begin position="309"/>
        <end position="326"/>
    </location>
</feature>
<keyword evidence="8" id="KW-0175">Coiled coil</keyword>
<evidence type="ECO:0000256" key="5">
    <source>
        <dbReference type="ARBA" id="ARBA00022692"/>
    </source>
</evidence>
<keyword evidence="7 9" id="KW-0472">Membrane</keyword>
<evidence type="ECO:0000256" key="6">
    <source>
        <dbReference type="ARBA" id="ARBA00022989"/>
    </source>
</evidence>
<organism evidence="11">
    <name type="scientific">marine metagenome</name>
    <dbReference type="NCBI Taxonomy" id="408172"/>
    <lineage>
        <taxon>unclassified sequences</taxon>
        <taxon>metagenomes</taxon>
        <taxon>ecological metagenomes</taxon>
    </lineage>
</organism>
<evidence type="ECO:0000256" key="1">
    <source>
        <dbReference type="ARBA" id="ARBA00004141"/>
    </source>
</evidence>
<evidence type="ECO:0000256" key="9">
    <source>
        <dbReference type="SAM" id="Phobius"/>
    </source>
</evidence>
<feature type="transmembrane region" description="Helical" evidence="9">
    <location>
        <begin position="201"/>
        <end position="223"/>
    </location>
</feature>
<dbReference type="InterPro" id="IPR035906">
    <property type="entry name" value="MetI-like_sf"/>
</dbReference>
<dbReference type="GO" id="GO:0031460">
    <property type="term" value="P:glycine betaine transport"/>
    <property type="evidence" value="ECO:0007669"/>
    <property type="project" value="TreeGrafter"/>
</dbReference>
<evidence type="ECO:0000256" key="2">
    <source>
        <dbReference type="ARBA" id="ARBA00004236"/>
    </source>
</evidence>
<keyword evidence="3" id="KW-0813">Transport</keyword>
<accession>A0A382MHK8</accession>
<dbReference type="GO" id="GO:0015871">
    <property type="term" value="P:choline transport"/>
    <property type="evidence" value="ECO:0007669"/>
    <property type="project" value="TreeGrafter"/>
</dbReference>
<dbReference type="SUPFAM" id="SSF161098">
    <property type="entry name" value="MetI-like"/>
    <property type="match status" value="1"/>
</dbReference>
<evidence type="ECO:0000256" key="8">
    <source>
        <dbReference type="SAM" id="Coils"/>
    </source>
</evidence>
<dbReference type="PANTHER" id="PTHR47737:SF1">
    <property type="entry name" value="GLYCINE BETAINE_PROLINE BETAINE TRANSPORT SYSTEM PERMEASE PROTEIN PROW"/>
    <property type="match status" value="1"/>
</dbReference>
<dbReference type="GO" id="GO:0015226">
    <property type="term" value="F:carnitine transmembrane transporter activity"/>
    <property type="evidence" value="ECO:0007669"/>
    <property type="project" value="TreeGrafter"/>
</dbReference>
<evidence type="ECO:0000256" key="4">
    <source>
        <dbReference type="ARBA" id="ARBA00022475"/>
    </source>
</evidence>
<gene>
    <name evidence="11" type="ORF">METZ01_LOCUS299756</name>
</gene>
<name>A0A382MHK8_9ZZZZ</name>
<comment type="subcellular location">
    <subcellularLocation>
        <location evidence="2">Cell membrane</location>
    </subcellularLocation>
    <subcellularLocation>
        <location evidence="1">Membrane</location>
        <topology evidence="1">Multi-pass membrane protein</topology>
    </subcellularLocation>
</comment>
<keyword evidence="6 9" id="KW-1133">Transmembrane helix</keyword>
<keyword evidence="4" id="KW-1003">Cell membrane</keyword>
<feature type="coiled-coil region" evidence="8">
    <location>
        <begin position="98"/>
        <end position="158"/>
    </location>
</feature>
<feature type="transmembrane region" description="Helical" evidence="9">
    <location>
        <begin position="71"/>
        <end position="94"/>
    </location>
</feature>
<dbReference type="PROSITE" id="PS50928">
    <property type="entry name" value="ABC_TM1"/>
    <property type="match status" value="1"/>
</dbReference>
<feature type="non-terminal residue" evidence="11">
    <location>
        <position position="1"/>
    </location>
</feature>
<evidence type="ECO:0000259" key="10">
    <source>
        <dbReference type="PROSITE" id="PS50928"/>
    </source>
</evidence>
<evidence type="ECO:0000256" key="7">
    <source>
        <dbReference type="ARBA" id="ARBA00023136"/>
    </source>
</evidence>
<protein>
    <recommendedName>
        <fullName evidence="10">ABC transmembrane type-1 domain-containing protein</fullName>
    </recommendedName>
</protein>
<feature type="transmembrane region" description="Helical" evidence="9">
    <location>
        <begin position="332"/>
        <end position="354"/>
    </location>
</feature>
<evidence type="ECO:0000256" key="3">
    <source>
        <dbReference type="ARBA" id="ARBA00022448"/>
    </source>
</evidence>
<evidence type="ECO:0000313" key="11">
    <source>
        <dbReference type="EMBL" id="SVC46902.1"/>
    </source>
</evidence>
<keyword evidence="5 9" id="KW-0812">Transmembrane</keyword>
<reference evidence="11" key="1">
    <citation type="submission" date="2018-05" db="EMBL/GenBank/DDBJ databases">
        <authorList>
            <person name="Lanie J.A."/>
            <person name="Ng W.-L."/>
            <person name="Kazmierczak K.M."/>
            <person name="Andrzejewski T.M."/>
            <person name="Davidsen T.M."/>
            <person name="Wayne K.J."/>
            <person name="Tettelin H."/>
            <person name="Glass J.I."/>
            <person name="Rusch D."/>
            <person name="Podicherti R."/>
            <person name="Tsui H.-C.T."/>
            <person name="Winkler M.E."/>
        </authorList>
    </citation>
    <scope>NUCLEOTIDE SEQUENCE</scope>
</reference>
<dbReference type="PANTHER" id="PTHR47737">
    <property type="entry name" value="GLYCINE BETAINE/PROLINE BETAINE TRANSPORT SYSTEM PERMEASE PROTEIN PROW"/>
    <property type="match status" value="1"/>
</dbReference>
<dbReference type="AlphaFoldDB" id="A0A382MHK8"/>
<feature type="non-terminal residue" evidence="11">
    <location>
        <position position="385"/>
    </location>
</feature>
<dbReference type="Gene3D" id="1.10.3720.10">
    <property type="entry name" value="MetI-like"/>
    <property type="match status" value="1"/>
</dbReference>
<sequence length="385" mass="42575">NHNPTPAVSRMATVAVGESLDLSDSIQHFAGKNGAYYVRQFHRIQSTSRFSLSFNWSGALAGPVWAGARGLWGLFCCLAILELLMLVPLGQGLWSDLGAEERTRVEKLEHNYERMLNKAQKAKDKGKTARAAKLQKNADNLNNAMAKAKLRAQKAENTATVLIIAGLIGLLLVKLFEGAWANIIYEKHYSRWRTNRGTKSGLNWTAAVIAVILVTTVYATTLYRFTATVPPEFLVDFPVEKATYQEPATRWIDTKFDAATIKFGDFFQRIAKGIRIVLEALETMLVDTPWPVVMSVIVITAWRLAGPRVAIFTLAALAYLAVLGYWEKSMSTVALLGTAALICILVGVPLGVWFSRSDRAYSVGRPVLDFMQSMPAFVYLIPVIA</sequence>
<proteinExistence type="predicted"/>
<dbReference type="EMBL" id="UINC01092913">
    <property type="protein sequence ID" value="SVC46902.1"/>
    <property type="molecule type" value="Genomic_DNA"/>
</dbReference>
<dbReference type="CDD" id="cd06261">
    <property type="entry name" value="TM_PBP2"/>
    <property type="match status" value="1"/>
</dbReference>
<feature type="transmembrane region" description="Helical" evidence="9">
    <location>
        <begin position="159"/>
        <end position="181"/>
    </location>
</feature>
<dbReference type="GO" id="GO:0005275">
    <property type="term" value="F:amine transmembrane transporter activity"/>
    <property type="evidence" value="ECO:0007669"/>
    <property type="project" value="TreeGrafter"/>
</dbReference>